<dbReference type="EMBL" id="CP151261">
    <property type="protein sequence ID" value="WZH42190.1"/>
    <property type="molecule type" value="Genomic_DNA"/>
</dbReference>
<dbReference type="InterPro" id="IPR037120">
    <property type="entry name" value="Haem_peroxidase_sf_animal"/>
</dbReference>
<gene>
    <name evidence="7" type="ORF">QYS62_003180</name>
</gene>
<keyword evidence="4" id="KW-0408">Iron</keyword>
<evidence type="ECO:0000313" key="8">
    <source>
        <dbReference type="Proteomes" id="UP001489902"/>
    </source>
</evidence>
<keyword evidence="8" id="KW-1185">Reference proteome</keyword>
<name>A0ABZ2WP69_9HYPO</name>
<evidence type="ECO:0000256" key="1">
    <source>
        <dbReference type="ARBA" id="ARBA00022723"/>
    </source>
</evidence>
<protein>
    <submittedName>
        <fullName evidence="7">Heme peroxidase-domain-containing protein</fullName>
    </submittedName>
</protein>
<feature type="region of interest" description="Disordered" evidence="5">
    <location>
        <begin position="605"/>
        <end position="625"/>
    </location>
</feature>
<reference evidence="7 8" key="1">
    <citation type="submission" date="2024-04" db="EMBL/GenBank/DDBJ databases">
        <title>Complete genome sequence of Fusarium acuminatum.</title>
        <authorList>
            <person name="Lan B."/>
        </authorList>
    </citation>
    <scope>NUCLEOTIDE SEQUENCE [LARGE SCALE GENOMIC DNA]</scope>
    <source>
        <strain evidence="7">1A</strain>
    </source>
</reference>
<keyword evidence="1" id="KW-0479">Metal-binding</keyword>
<feature type="compositionally biased region" description="Basic and acidic residues" evidence="5">
    <location>
        <begin position="384"/>
        <end position="394"/>
    </location>
</feature>
<dbReference type="Pfam" id="PF03098">
    <property type="entry name" value="An_peroxidase"/>
    <property type="match status" value="2"/>
</dbReference>
<keyword evidence="7" id="KW-0575">Peroxidase</keyword>
<keyword evidence="3" id="KW-0560">Oxidoreductase</keyword>
<accession>A0ABZ2WP69</accession>
<evidence type="ECO:0000256" key="2">
    <source>
        <dbReference type="ARBA" id="ARBA00022964"/>
    </source>
</evidence>
<dbReference type="Gene3D" id="1.10.640.10">
    <property type="entry name" value="Haem peroxidase domain superfamily, animal type"/>
    <property type="match status" value="2"/>
</dbReference>
<dbReference type="InterPro" id="IPR019791">
    <property type="entry name" value="Haem_peroxidase_animal"/>
</dbReference>
<feature type="compositionally biased region" description="Polar residues" evidence="5">
    <location>
        <begin position="1"/>
        <end position="34"/>
    </location>
</feature>
<evidence type="ECO:0000256" key="5">
    <source>
        <dbReference type="SAM" id="MobiDB-lite"/>
    </source>
</evidence>
<dbReference type="CDD" id="cd19481">
    <property type="entry name" value="RecA-like_protease"/>
    <property type="match status" value="1"/>
</dbReference>
<organism evidence="7 8">
    <name type="scientific">Fusarium acuminatum</name>
    <dbReference type="NCBI Taxonomy" id="5515"/>
    <lineage>
        <taxon>Eukaryota</taxon>
        <taxon>Fungi</taxon>
        <taxon>Dikarya</taxon>
        <taxon>Ascomycota</taxon>
        <taxon>Pezizomycotina</taxon>
        <taxon>Sordariomycetes</taxon>
        <taxon>Hypocreomycetidae</taxon>
        <taxon>Hypocreales</taxon>
        <taxon>Nectriaceae</taxon>
        <taxon>Fusarium</taxon>
        <taxon>Fusarium tricinctum species complex</taxon>
    </lineage>
</organism>
<dbReference type="PANTHER" id="PTHR11903">
    <property type="entry name" value="PROSTAGLANDIN G/H SYNTHASE"/>
    <property type="match status" value="1"/>
</dbReference>
<evidence type="ECO:0000256" key="4">
    <source>
        <dbReference type="ARBA" id="ARBA00023004"/>
    </source>
</evidence>
<dbReference type="GO" id="GO:0004601">
    <property type="term" value="F:peroxidase activity"/>
    <property type="evidence" value="ECO:0007669"/>
    <property type="project" value="UniProtKB-KW"/>
</dbReference>
<evidence type="ECO:0000313" key="7">
    <source>
        <dbReference type="EMBL" id="WZH42190.1"/>
    </source>
</evidence>
<feature type="region of interest" description="Disordered" evidence="5">
    <location>
        <begin position="1"/>
        <end position="36"/>
    </location>
</feature>
<proteinExistence type="predicted"/>
<dbReference type="Gene3D" id="3.40.50.300">
    <property type="entry name" value="P-loop containing nucleotide triphosphate hydrolases"/>
    <property type="match status" value="1"/>
</dbReference>
<dbReference type="PANTHER" id="PTHR11903:SF13">
    <property type="entry name" value="LINOLEATE 10R-LIPOXYGENASE"/>
    <property type="match status" value="1"/>
</dbReference>
<evidence type="ECO:0000259" key="6">
    <source>
        <dbReference type="Pfam" id="PF00004"/>
    </source>
</evidence>
<dbReference type="InterPro" id="IPR010255">
    <property type="entry name" value="Haem_peroxidase_sf"/>
</dbReference>
<evidence type="ECO:0000256" key="3">
    <source>
        <dbReference type="ARBA" id="ARBA00023002"/>
    </source>
</evidence>
<dbReference type="SUPFAM" id="SSF52540">
    <property type="entry name" value="P-loop containing nucleoside triphosphate hydrolases"/>
    <property type="match status" value="1"/>
</dbReference>
<sequence length="1874" mass="211568">MNGHSPQNGNGHSVQNGNGHSSQNGTSGRHSNSVHGHEADMNAQEKELLNLTLQLRDKKKQDEKYAKFHGDKLIGNPIVPKLGLWNDLKTIFSRRDTVAAVGRSIEGLVTGKGPDGQSVATIGGNLSDYSTARNNLINSQVKDKYDRMLHPPLTYLGDAFQYRTADGKFNSAINPHLGQAGAPYAKTVPSQTAPLGALPDPADLFDKLMARQEGGRQSQSGLSSMLVYHATIIIHDIFRTNDNDKNISDSSSYLDLSPLYGYTDDMQRKIRDDKFMLGLLKPDTFAEDRLLRQPPGVCIMLVMYNRYHNYAARQLLRINENGRFSVPVMYEKTQLVSLIKAFLSPLSPEVEKKCKRYEEVWRDCRSARPRDPPSAPRGLPDETPLEKEDRLKAEQAKKDAEVAMATFKNSDLNKELLSLTKELEKLISDKAKKIRGQDPSFQSNNDAAEFEAKCEKFKEAWQAAWKKQDDDLFNTARLITCGMYIQISVHDYLRALMGFHQFDTNFTLDPRADFDQKKTSRGIGNQVTVEFNLLYRFHCAISLKDEAYTEEYMENVLGFPDAKNTPLPTFLGIMGGLGAQKARDKKREKPETQPWEVTFGIPQKQAVPTNGGRAESSGNSSDSGIALNRSATAASKATNATTDKPKYKNFTRNAITNLFNDQDMLDELTSAMDEPISNFGPRNVPLCLRPVEIMGILQARKWECGTLNDFRDFFGLPRHASFESVTKNPEIQNALRDLYEHPDKIELYPGIFCESDEHMGLDPGPSEASSALWSAIFSDAITLVRSDRFYTVDWNTNSLTSWGMKEVTPNNEICKSSVFHRLLQRAFPGWFPSNTIRFFHPFYTAEQNAKYAKAQGYDQLFKETISPPKGEAMEKPAVSKPEKPKYLIKFDDIQQVLNDSNNFINPAYYYQDNLPTAVKDVLKPDTDKKPPKPSTKINDYVKDSKKGLQKYLDDLMKEMIKRESISMTNSTFQVDATRDFAIPVVTHYVAEFLGFGDKLCKDPSQTKGVYSENEIYQHITNCQAFLTYNADETKWMQRRRAFKDSMEALMDLAQKGTIWEAGQWDITIALFGKKKTTAMHDLGVFVAKEVLAYEKDQRKAAAILLLVCLDFAYNAVVSFTATLDGFMKDLYAAADGRPKFIIGPGQSNIPRWVQAQEHVFSDAKTADELFDKLVQEMVRITVRQPIWRKAVKGGKYTFDGKETTIKDGQAIVLDLAKATDEVSTDEAKTTFLTSQLSIADKFGVFSPRSFATISLTSMIRFIAQMKNPRRGHDTQGMLKKINLDYTPEGYANYMAPGRVKWIERQVGKMENSNKADKIFNPKVLKPRTDTYLTPTWDEFVPFPMTWKIRFDGFGKSNYETEDGPYGRVKTTPTLPDYLPPWYQPKGPSADGGAFAGTVCVCAAEAHEEIKHYENGGETHAHHCPCVGGKKRKSAQKATPLTTGCALRKQYPDLDLIVVEEYECNLLAFAGAGHATFHAIHEKGNVPSSLEKTFYLRPSRRMDGNKGQLGEAVIFGKFLYQWEGEEFVIYLVDGRDGAEAYPQVKNYYILTANIHKAEQLVLATGSWASDLHNEVWVFDQGVFEKDRELWESAQKATWDAVILDSDMKEMLINDHVSFFESRQTYKSLGVPWKRGLIYHGPPGNGKTISIKATMHMLADRTPTVPTVYVRSLESWMGPQYSLHVIFQKAREFAPCYLVFEDIDSLVTAEVRSYFLNEVDGLKENDGIFIIASTNHLELLDPGISKRPSRFDRKYYFPDPNFDQREAYCRFWQKKLKPNKDIAFPDKLCRAIAEITDKFSFAYIQEAFVAALLAIAGRAKANSAKSSYEGAWVLVDDDQSSGLIPDDSDLDKLGLWIEIKKQIKILREGMENETSM</sequence>
<dbReference type="InterPro" id="IPR050783">
    <property type="entry name" value="Oxylipin_biosynth_metab"/>
</dbReference>
<feature type="domain" description="ATPase AAA-type core" evidence="6">
    <location>
        <begin position="1636"/>
        <end position="1756"/>
    </location>
</feature>
<dbReference type="PROSITE" id="PS50292">
    <property type="entry name" value="PEROXIDASE_3"/>
    <property type="match status" value="1"/>
</dbReference>
<keyword evidence="2" id="KW-0223">Dioxygenase</keyword>
<dbReference type="InterPro" id="IPR003959">
    <property type="entry name" value="ATPase_AAA_core"/>
</dbReference>
<dbReference type="Pfam" id="PF00004">
    <property type="entry name" value="AAA"/>
    <property type="match status" value="1"/>
</dbReference>
<dbReference type="InterPro" id="IPR027417">
    <property type="entry name" value="P-loop_NTPase"/>
</dbReference>
<dbReference type="SUPFAM" id="SSF48113">
    <property type="entry name" value="Heme-dependent peroxidases"/>
    <property type="match status" value="1"/>
</dbReference>
<feature type="region of interest" description="Disordered" evidence="5">
    <location>
        <begin position="365"/>
        <end position="394"/>
    </location>
</feature>
<dbReference type="Proteomes" id="UP001489902">
    <property type="component" value="Chromosome 2"/>
</dbReference>